<feature type="signal peptide" evidence="1">
    <location>
        <begin position="1"/>
        <end position="26"/>
    </location>
</feature>
<dbReference type="SUPFAM" id="SSF49478">
    <property type="entry name" value="Cna protein B-type domain"/>
    <property type="match status" value="1"/>
</dbReference>
<evidence type="ECO:0000256" key="1">
    <source>
        <dbReference type="SAM" id="SignalP"/>
    </source>
</evidence>
<dbReference type="KEGG" id="btrm:SAMEA390648703547"/>
<keyword evidence="3" id="KW-1185">Reference proteome</keyword>
<evidence type="ECO:0000313" key="3">
    <source>
        <dbReference type="Proteomes" id="UP000076825"/>
    </source>
</evidence>
<organism evidence="2 3">
    <name type="scientific">Bordetella trematum</name>
    <dbReference type="NCBI Taxonomy" id="123899"/>
    <lineage>
        <taxon>Bacteria</taxon>
        <taxon>Pseudomonadati</taxon>
        <taxon>Pseudomonadota</taxon>
        <taxon>Betaproteobacteria</taxon>
        <taxon>Burkholderiales</taxon>
        <taxon>Alcaligenaceae</taxon>
        <taxon>Bordetella</taxon>
    </lineage>
</organism>
<protein>
    <recommendedName>
        <fullName evidence="4">Carboxypeptidase regulatory-like domain-containing protein</fullName>
    </recommendedName>
</protein>
<sequence>MKTFHARIATAALAGAALLAGPAVQAQNSELPVLPDVQQQGDVQFLSGGIGAGQSGAFKTAARQYRLMLTFVQRGPDGRGEFLADVPVQIRNAAGQTVLDTVSQGPYLLANLPAGTYTVKASANGSDKSARVSVGRSGTASAVFEWR</sequence>
<name>A0A157R728_9BORD</name>
<dbReference type="STRING" id="123899.SAMEA3906487_03547"/>
<gene>
    <name evidence="2" type="ORF">SAMEA3906487_03547</name>
</gene>
<reference evidence="2 3" key="1">
    <citation type="submission" date="2016-04" db="EMBL/GenBank/DDBJ databases">
        <authorList>
            <consortium name="Pathogen Informatics"/>
        </authorList>
    </citation>
    <scope>NUCLEOTIDE SEQUENCE [LARGE SCALE GENOMIC DNA]</scope>
    <source>
        <strain evidence="2 3">H044680328</strain>
    </source>
</reference>
<evidence type="ECO:0000313" key="2">
    <source>
        <dbReference type="EMBL" id="SAI73162.1"/>
    </source>
</evidence>
<dbReference type="GeneID" id="56589219"/>
<dbReference type="AlphaFoldDB" id="A0A157R728"/>
<evidence type="ECO:0008006" key="4">
    <source>
        <dbReference type="Google" id="ProtNLM"/>
    </source>
</evidence>
<dbReference type="Proteomes" id="UP000076825">
    <property type="component" value="Chromosome 1"/>
</dbReference>
<keyword evidence="1" id="KW-0732">Signal</keyword>
<proteinExistence type="predicted"/>
<dbReference type="RefSeq" id="WP_025514832.1">
    <property type="nucleotide sequence ID" value="NZ_CP016340.1"/>
</dbReference>
<dbReference type="Gene3D" id="2.60.40.1120">
    <property type="entry name" value="Carboxypeptidase-like, regulatory domain"/>
    <property type="match status" value="1"/>
</dbReference>
<accession>A0A157R728</accession>
<dbReference type="OrthoDB" id="8926484at2"/>
<dbReference type="PATRIC" id="fig|123899.6.peg.3548"/>
<feature type="chain" id="PRO_5009816671" description="Carboxypeptidase regulatory-like domain-containing protein" evidence="1">
    <location>
        <begin position="27"/>
        <end position="147"/>
    </location>
</feature>
<dbReference type="EMBL" id="LT546645">
    <property type="protein sequence ID" value="SAI73162.1"/>
    <property type="molecule type" value="Genomic_DNA"/>
</dbReference>